<keyword evidence="1" id="KW-1133">Transmembrane helix</keyword>
<reference evidence="3" key="1">
    <citation type="submission" date="2011-06" db="EMBL/GenBank/DDBJ databases">
        <title>Complete genome sequence of Paenibacillus mucilaginosus KNP414.</title>
        <authorList>
            <person name="Wang J."/>
            <person name="Hu S."/>
            <person name="Hu X."/>
            <person name="Zhang B."/>
            <person name="Dong D."/>
            <person name="Zhang S."/>
            <person name="Zhao K."/>
            <person name="Wu D."/>
        </authorList>
    </citation>
    <scope>NUCLEOTIDE SEQUENCE [LARGE SCALE GENOMIC DNA]</scope>
    <source>
        <strain evidence="3">KNP414</strain>
    </source>
</reference>
<evidence type="ECO:0000313" key="2">
    <source>
        <dbReference type="EMBL" id="AEI41753.1"/>
    </source>
</evidence>
<feature type="transmembrane region" description="Helical" evidence="1">
    <location>
        <begin position="21"/>
        <end position="40"/>
    </location>
</feature>
<evidence type="ECO:0000313" key="3">
    <source>
        <dbReference type="Proteomes" id="UP000006620"/>
    </source>
</evidence>
<keyword evidence="1" id="KW-0812">Transmembrane</keyword>
<accession>F8FD93</accession>
<dbReference type="KEGG" id="pms:KNP414_03195"/>
<name>F8FD93_PAEMK</name>
<gene>
    <name evidence="2" type="ordered locus">KNP414_03195</name>
</gene>
<dbReference type="EMBL" id="CP002869">
    <property type="protein sequence ID" value="AEI41753.1"/>
    <property type="molecule type" value="Genomic_DNA"/>
</dbReference>
<dbReference type="PATRIC" id="fig|1036673.3.peg.2935"/>
<sequence>MKSLYLPYKEKEMKELYKIGAYLAVLALAAGLWVLFAPVASERQTASFLDAVVDQKYDEAALLYGGLSADGSAGRWAGELRRIYEEDGFHLHAYEGLQAEYDDGCFCHGHVNLIFDVQGETIPVRAILVFGEEYKPRQVCAIPHPEQKTVPGLNAWNRLVACGGFARG</sequence>
<protein>
    <submittedName>
        <fullName evidence="2">Uncharacterized protein</fullName>
    </submittedName>
</protein>
<organism evidence="2 3">
    <name type="scientific">Paenibacillus mucilaginosus (strain KNP414)</name>
    <dbReference type="NCBI Taxonomy" id="1036673"/>
    <lineage>
        <taxon>Bacteria</taxon>
        <taxon>Bacillati</taxon>
        <taxon>Bacillota</taxon>
        <taxon>Bacilli</taxon>
        <taxon>Bacillales</taxon>
        <taxon>Paenibacillaceae</taxon>
        <taxon>Paenibacillus</taxon>
    </lineage>
</organism>
<reference evidence="2 3" key="2">
    <citation type="journal article" date="2013" name="Genome Announc.">
        <title>Genome Sequence of Growth-Improving Paenibacillus mucilaginosus Strain KNP414.</title>
        <authorList>
            <person name="Lu J.J."/>
            <person name="Wang J.F."/>
            <person name="Hu X.F."/>
        </authorList>
    </citation>
    <scope>NUCLEOTIDE SEQUENCE [LARGE SCALE GENOMIC DNA]</scope>
    <source>
        <strain evidence="2 3">KNP414</strain>
    </source>
</reference>
<dbReference type="AlphaFoldDB" id="F8FD93"/>
<proteinExistence type="predicted"/>
<dbReference type="Proteomes" id="UP000006620">
    <property type="component" value="Chromosome"/>
</dbReference>
<evidence type="ECO:0000256" key="1">
    <source>
        <dbReference type="SAM" id="Phobius"/>
    </source>
</evidence>
<keyword evidence="1" id="KW-0472">Membrane</keyword>
<dbReference type="HOGENOM" id="CLU_1584869_0_0_9"/>